<keyword evidence="10" id="KW-1185">Reference proteome</keyword>
<comment type="similarity">
    <text evidence="7">Belongs to the dihydrofolate reductase family.</text>
</comment>
<reference evidence="9 10" key="1">
    <citation type="journal article" date="2023" name="bioRxiv">
        <title>High-quality genome assemblies of four members of thePodospora anserinaspecies complex.</title>
        <authorList>
            <person name="Ament-Velasquez S.L."/>
            <person name="Vogan A.A."/>
            <person name="Wallerman O."/>
            <person name="Hartmann F."/>
            <person name="Gautier V."/>
            <person name="Silar P."/>
            <person name="Giraud T."/>
            <person name="Johannesson H."/>
        </authorList>
    </citation>
    <scope>NUCLEOTIDE SEQUENCE [LARGE SCALE GENOMIC DNA]</scope>
    <source>
        <strain evidence="9 10">CBS 112042</strain>
    </source>
</reference>
<dbReference type="EMBL" id="JAFFGZ010000009">
    <property type="protein sequence ID" value="KAK4639575.1"/>
    <property type="molecule type" value="Genomic_DNA"/>
</dbReference>
<keyword evidence="6" id="KW-0560">Oxidoreductase</keyword>
<organism evidence="9 10">
    <name type="scientific">Podospora bellae-mahoneyi</name>
    <dbReference type="NCBI Taxonomy" id="2093777"/>
    <lineage>
        <taxon>Eukaryota</taxon>
        <taxon>Fungi</taxon>
        <taxon>Dikarya</taxon>
        <taxon>Ascomycota</taxon>
        <taxon>Pezizomycotina</taxon>
        <taxon>Sordariomycetes</taxon>
        <taxon>Sordariomycetidae</taxon>
        <taxon>Sordariales</taxon>
        <taxon>Podosporaceae</taxon>
        <taxon>Podospora</taxon>
    </lineage>
</organism>
<comment type="caution">
    <text evidence="9">The sequence shown here is derived from an EMBL/GenBank/DDBJ whole genome shotgun (WGS) entry which is preliminary data.</text>
</comment>
<protein>
    <recommendedName>
        <fullName evidence="3">Dihydrofolate reductase</fullName>
        <ecNumber evidence="2">1.5.1.3</ecNumber>
    </recommendedName>
</protein>
<dbReference type="PROSITE" id="PS51330">
    <property type="entry name" value="DHFR_2"/>
    <property type="match status" value="1"/>
</dbReference>
<comment type="pathway">
    <text evidence="1">Cofactor biosynthesis; tetrahydrofolate biosynthesis; 5,6,7,8-tetrahydrofolate from 7,8-dihydrofolate: step 1/1.</text>
</comment>
<dbReference type="Gene3D" id="3.40.430.10">
    <property type="entry name" value="Dihydrofolate Reductase, subunit A"/>
    <property type="match status" value="1"/>
</dbReference>
<dbReference type="GeneID" id="87901984"/>
<sequence>MRELTLILASTPKMGIGLSGTLPWPSLKKEMAYFARVTKRSPSPSVQNVVIMGRKTWDSIPAKFRPLPDRLNIVVSRSIGGVEKREDKSLWAGSLEKALQWVREDGKGEAGRVFVIGGAEIYKAALGLRETRRILLTRVEREWECDAVFPLELKEGGEWQRVEQQKMDEWVGEEVPRGRQVEKEGTDDETGYEFEMWERVD</sequence>
<keyword evidence="5" id="KW-0521">NADP</keyword>
<dbReference type="EC" id="1.5.1.3" evidence="2"/>
<dbReference type="InterPro" id="IPR012259">
    <property type="entry name" value="DHFR"/>
</dbReference>
<name>A0ABR0F976_9PEZI</name>
<dbReference type="CDD" id="cd00209">
    <property type="entry name" value="DHFR"/>
    <property type="match status" value="1"/>
</dbReference>
<dbReference type="InterPro" id="IPR024072">
    <property type="entry name" value="DHFR-like_dom_sf"/>
</dbReference>
<dbReference type="InterPro" id="IPR017925">
    <property type="entry name" value="DHFR_CS"/>
</dbReference>
<dbReference type="PROSITE" id="PS00075">
    <property type="entry name" value="DHFR_1"/>
    <property type="match status" value="1"/>
</dbReference>
<evidence type="ECO:0000256" key="7">
    <source>
        <dbReference type="RuleBase" id="RU004474"/>
    </source>
</evidence>
<dbReference type="RefSeq" id="XP_062728551.1">
    <property type="nucleotide sequence ID" value="XM_062882502.1"/>
</dbReference>
<evidence type="ECO:0000313" key="9">
    <source>
        <dbReference type="EMBL" id="KAK4639575.1"/>
    </source>
</evidence>
<keyword evidence="4" id="KW-0554">One-carbon metabolism</keyword>
<evidence type="ECO:0000256" key="1">
    <source>
        <dbReference type="ARBA" id="ARBA00004903"/>
    </source>
</evidence>
<gene>
    <name evidence="9" type="ORF">QC761_709500</name>
</gene>
<dbReference type="Proteomes" id="UP001322138">
    <property type="component" value="Unassembled WGS sequence"/>
</dbReference>
<feature type="domain" description="DHFR" evidence="8">
    <location>
        <begin position="3"/>
        <end position="199"/>
    </location>
</feature>
<evidence type="ECO:0000256" key="2">
    <source>
        <dbReference type="ARBA" id="ARBA00012856"/>
    </source>
</evidence>
<accession>A0ABR0F976</accession>
<dbReference type="InterPro" id="IPR001796">
    <property type="entry name" value="DHFR_dom"/>
</dbReference>
<evidence type="ECO:0000313" key="10">
    <source>
        <dbReference type="Proteomes" id="UP001322138"/>
    </source>
</evidence>
<evidence type="ECO:0000256" key="6">
    <source>
        <dbReference type="ARBA" id="ARBA00023002"/>
    </source>
</evidence>
<evidence type="ECO:0000256" key="3">
    <source>
        <dbReference type="ARBA" id="ARBA00018886"/>
    </source>
</evidence>
<dbReference type="PANTHER" id="PTHR48069">
    <property type="entry name" value="DIHYDROFOLATE REDUCTASE"/>
    <property type="match status" value="1"/>
</dbReference>
<dbReference type="Pfam" id="PF00186">
    <property type="entry name" value="DHFR_1"/>
    <property type="match status" value="1"/>
</dbReference>
<dbReference type="PANTHER" id="PTHR48069:SF3">
    <property type="entry name" value="DIHYDROFOLATE REDUCTASE"/>
    <property type="match status" value="1"/>
</dbReference>
<evidence type="ECO:0000256" key="4">
    <source>
        <dbReference type="ARBA" id="ARBA00022563"/>
    </source>
</evidence>
<proteinExistence type="inferred from homology"/>
<dbReference type="SUPFAM" id="SSF53597">
    <property type="entry name" value="Dihydrofolate reductase-like"/>
    <property type="match status" value="1"/>
</dbReference>
<dbReference type="PRINTS" id="PR00070">
    <property type="entry name" value="DHFR"/>
</dbReference>
<evidence type="ECO:0000256" key="5">
    <source>
        <dbReference type="ARBA" id="ARBA00022857"/>
    </source>
</evidence>
<evidence type="ECO:0000259" key="8">
    <source>
        <dbReference type="PROSITE" id="PS51330"/>
    </source>
</evidence>